<evidence type="ECO:0000256" key="1">
    <source>
        <dbReference type="SAM" id="Phobius"/>
    </source>
</evidence>
<proteinExistence type="predicted"/>
<keyword evidence="1" id="KW-0812">Transmembrane</keyword>
<organism evidence="2 3">
    <name type="scientific">Gryllotalpicola koreensis</name>
    <dbReference type="NCBI Taxonomy" id="993086"/>
    <lineage>
        <taxon>Bacteria</taxon>
        <taxon>Bacillati</taxon>
        <taxon>Actinomycetota</taxon>
        <taxon>Actinomycetes</taxon>
        <taxon>Micrococcales</taxon>
        <taxon>Microbacteriaceae</taxon>
        <taxon>Gryllotalpicola</taxon>
    </lineage>
</organism>
<feature type="transmembrane region" description="Helical" evidence="1">
    <location>
        <begin position="6"/>
        <end position="28"/>
    </location>
</feature>
<sequence>MAIQPHSLIVIGALLLALVTVESGGVFLTRVMQGSVAANALQKSFFRAGHAHAAVLLVLSIVILSVIDTANLSGVWEVIGRYGVPAAAILMPAGFFLSAIGPEPARPNRFMALLWVGVFCVTAGLVVAGVGILVAGISGL</sequence>
<name>A0ABP7ZQE2_9MICO</name>
<keyword evidence="1" id="KW-1133">Transmembrane helix</keyword>
<keyword evidence="1" id="KW-0472">Membrane</keyword>
<evidence type="ECO:0000313" key="2">
    <source>
        <dbReference type="EMBL" id="GAA4167943.1"/>
    </source>
</evidence>
<accession>A0ABP7ZQE2</accession>
<comment type="caution">
    <text evidence="2">The sequence shown here is derived from an EMBL/GenBank/DDBJ whole genome shotgun (WGS) entry which is preliminary data.</text>
</comment>
<protein>
    <submittedName>
        <fullName evidence="2">Uncharacterized protein</fullName>
    </submittedName>
</protein>
<feature type="transmembrane region" description="Helical" evidence="1">
    <location>
        <begin position="112"/>
        <end position="137"/>
    </location>
</feature>
<dbReference type="Proteomes" id="UP001501079">
    <property type="component" value="Unassembled WGS sequence"/>
</dbReference>
<keyword evidence="3" id="KW-1185">Reference proteome</keyword>
<feature type="transmembrane region" description="Helical" evidence="1">
    <location>
        <begin position="79"/>
        <end position="100"/>
    </location>
</feature>
<evidence type="ECO:0000313" key="3">
    <source>
        <dbReference type="Proteomes" id="UP001501079"/>
    </source>
</evidence>
<gene>
    <name evidence="2" type="ORF">GCM10022287_02290</name>
</gene>
<dbReference type="EMBL" id="BAABBW010000001">
    <property type="protein sequence ID" value="GAA4167943.1"/>
    <property type="molecule type" value="Genomic_DNA"/>
</dbReference>
<feature type="transmembrane region" description="Helical" evidence="1">
    <location>
        <begin position="49"/>
        <end position="67"/>
    </location>
</feature>
<reference evidence="3" key="1">
    <citation type="journal article" date="2019" name="Int. J. Syst. Evol. Microbiol.">
        <title>The Global Catalogue of Microorganisms (GCM) 10K type strain sequencing project: providing services to taxonomists for standard genome sequencing and annotation.</title>
        <authorList>
            <consortium name="The Broad Institute Genomics Platform"/>
            <consortium name="The Broad Institute Genome Sequencing Center for Infectious Disease"/>
            <person name="Wu L."/>
            <person name="Ma J."/>
        </authorList>
    </citation>
    <scope>NUCLEOTIDE SEQUENCE [LARGE SCALE GENOMIC DNA]</scope>
    <source>
        <strain evidence="3">JCM 17591</strain>
    </source>
</reference>